<keyword evidence="3" id="KW-1185">Reference proteome</keyword>
<protein>
    <submittedName>
        <fullName evidence="2">Uncharacterized protein</fullName>
    </submittedName>
</protein>
<dbReference type="EMBL" id="CAMPGE010018137">
    <property type="protein sequence ID" value="CAI2376573.1"/>
    <property type="molecule type" value="Genomic_DNA"/>
</dbReference>
<reference evidence="2" key="1">
    <citation type="submission" date="2023-07" db="EMBL/GenBank/DDBJ databases">
        <authorList>
            <consortium name="AG Swart"/>
            <person name="Singh M."/>
            <person name="Singh A."/>
            <person name="Seah K."/>
            <person name="Emmerich C."/>
        </authorList>
    </citation>
    <scope>NUCLEOTIDE SEQUENCE</scope>
    <source>
        <strain evidence="2">DP1</strain>
    </source>
</reference>
<name>A0AAD1XPB0_EUPCR</name>
<feature type="coiled-coil region" evidence="1">
    <location>
        <begin position="72"/>
        <end position="103"/>
    </location>
</feature>
<comment type="caution">
    <text evidence="2">The sequence shown here is derived from an EMBL/GenBank/DDBJ whole genome shotgun (WGS) entry which is preliminary data.</text>
</comment>
<proteinExistence type="predicted"/>
<evidence type="ECO:0000256" key="1">
    <source>
        <dbReference type="SAM" id="Coils"/>
    </source>
</evidence>
<dbReference type="Proteomes" id="UP001295684">
    <property type="component" value="Unassembled WGS sequence"/>
</dbReference>
<gene>
    <name evidence="2" type="ORF">ECRASSUSDP1_LOCUS17943</name>
</gene>
<sequence>MNKKFKCQLQDCGRQAEWFNKSLRIAICKKHLALSEESHSVKIGNLEGAEETLRLVKACINEFYEASRSITIEECEEESNNFCEQLEDKVEEISNELNYVRKNKKFEDFGAIETRIKALTLELKKNQLFNKFCTQLYFCMKCEQLGVNKEKTSRFIENPLNEDLFVDQLKQKDTELKNLKGELKTIKEKVASIVGLSSQADIEKVYCIITGKKIAPKISEQLVLDCNDQKNCDFMEILGDNILPNCDMLRINNIQEHISLVENFIFRCFPQTVRCLALNFRGKPINWEKLVEMVTYLSPHITNELYLYNLKFGPFQLSNILQNTCQHIKELGFGSCILEIDTVPSLQYCLYGSRIETLLLDNFDSSECKDCSVSSLRFSNLMEGLSQSKDFVNSFKKLVLIEFCMDREDVIEILEKIGFSSVYLVIM</sequence>
<keyword evidence="1" id="KW-0175">Coiled coil</keyword>
<organism evidence="2 3">
    <name type="scientific">Euplotes crassus</name>
    <dbReference type="NCBI Taxonomy" id="5936"/>
    <lineage>
        <taxon>Eukaryota</taxon>
        <taxon>Sar</taxon>
        <taxon>Alveolata</taxon>
        <taxon>Ciliophora</taxon>
        <taxon>Intramacronucleata</taxon>
        <taxon>Spirotrichea</taxon>
        <taxon>Hypotrichia</taxon>
        <taxon>Euplotida</taxon>
        <taxon>Euplotidae</taxon>
        <taxon>Moneuplotes</taxon>
    </lineage>
</organism>
<dbReference type="AlphaFoldDB" id="A0AAD1XPB0"/>
<evidence type="ECO:0000313" key="3">
    <source>
        <dbReference type="Proteomes" id="UP001295684"/>
    </source>
</evidence>
<evidence type="ECO:0000313" key="2">
    <source>
        <dbReference type="EMBL" id="CAI2376573.1"/>
    </source>
</evidence>
<accession>A0AAD1XPB0</accession>